<accession>A0A840USI2</accession>
<dbReference type="PANTHER" id="PTHR43687:SF4">
    <property type="entry name" value="BLR5484 PROTEIN"/>
    <property type="match status" value="1"/>
</dbReference>
<organism evidence="6 7">
    <name type="scientific">Desulfoprunum benzoelyticum</name>
    <dbReference type="NCBI Taxonomy" id="1506996"/>
    <lineage>
        <taxon>Bacteria</taxon>
        <taxon>Pseudomonadati</taxon>
        <taxon>Thermodesulfobacteriota</taxon>
        <taxon>Desulfobulbia</taxon>
        <taxon>Desulfobulbales</taxon>
        <taxon>Desulfobulbaceae</taxon>
        <taxon>Desulfoprunum</taxon>
    </lineage>
</organism>
<evidence type="ECO:0000313" key="7">
    <source>
        <dbReference type="Proteomes" id="UP000539642"/>
    </source>
</evidence>
<feature type="domain" description="4Fe-4S ferredoxin-type" evidence="5">
    <location>
        <begin position="41"/>
        <end position="70"/>
    </location>
</feature>
<dbReference type="InterPro" id="IPR017900">
    <property type="entry name" value="4Fe4S_Fe_S_CS"/>
</dbReference>
<dbReference type="Pfam" id="PF12838">
    <property type="entry name" value="Fer4_7"/>
    <property type="match status" value="1"/>
</dbReference>
<keyword evidence="2" id="KW-0479">Metal-binding</keyword>
<evidence type="ECO:0000256" key="2">
    <source>
        <dbReference type="ARBA" id="ARBA00022723"/>
    </source>
</evidence>
<dbReference type="SUPFAM" id="SSF54862">
    <property type="entry name" value="4Fe-4S ferredoxins"/>
    <property type="match status" value="1"/>
</dbReference>
<feature type="domain" description="4Fe-4S ferredoxin-type" evidence="5">
    <location>
        <begin position="11"/>
        <end position="40"/>
    </location>
</feature>
<dbReference type="InterPro" id="IPR050572">
    <property type="entry name" value="Fe-S_Ferredoxin"/>
</dbReference>
<dbReference type="PROSITE" id="PS00198">
    <property type="entry name" value="4FE4S_FER_1"/>
    <property type="match status" value="1"/>
</dbReference>
<dbReference type="Gene3D" id="3.30.70.20">
    <property type="match status" value="2"/>
</dbReference>
<dbReference type="NCBIfam" id="NF040864">
    <property type="entry name" value="HgcB_ferredoxin"/>
    <property type="match status" value="1"/>
</dbReference>
<dbReference type="PANTHER" id="PTHR43687">
    <property type="entry name" value="ADENYLYLSULFATE REDUCTASE, BETA SUBUNIT"/>
    <property type="match status" value="1"/>
</dbReference>
<dbReference type="GO" id="GO:0046872">
    <property type="term" value="F:metal ion binding"/>
    <property type="evidence" value="ECO:0007669"/>
    <property type="project" value="UniProtKB-KW"/>
</dbReference>
<evidence type="ECO:0000256" key="4">
    <source>
        <dbReference type="ARBA" id="ARBA00023014"/>
    </source>
</evidence>
<protein>
    <submittedName>
        <fullName evidence="6">Ferredoxin</fullName>
    </submittedName>
</protein>
<dbReference type="RefSeq" id="WP_183351577.1">
    <property type="nucleotide sequence ID" value="NZ_JACHEO010000015.1"/>
</dbReference>
<proteinExistence type="predicted"/>
<sequence>MKDFRYIDGAAILRLDREACIGCGNCVTVCPHRIFRLEDNKAAVIDPDGCMECGACATNCPVAAIYVNPDDGCGCAALIINRWLSRITGKTVSGCNC</sequence>
<name>A0A840USI2_9BACT</name>
<keyword evidence="7" id="KW-1185">Reference proteome</keyword>
<dbReference type="GO" id="GO:0051539">
    <property type="term" value="F:4 iron, 4 sulfur cluster binding"/>
    <property type="evidence" value="ECO:0007669"/>
    <property type="project" value="UniProtKB-KW"/>
</dbReference>
<keyword evidence="4" id="KW-0411">Iron-sulfur</keyword>
<evidence type="ECO:0000256" key="1">
    <source>
        <dbReference type="ARBA" id="ARBA00022485"/>
    </source>
</evidence>
<dbReference type="PROSITE" id="PS51379">
    <property type="entry name" value="4FE4S_FER_2"/>
    <property type="match status" value="2"/>
</dbReference>
<gene>
    <name evidence="6" type="ORF">HNQ81_002492</name>
</gene>
<evidence type="ECO:0000256" key="3">
    <source>
        <dbReference type="ARBA" id="ARBA00023004"/>
    </source>
</evidence>
<dbReference type="EMBL" id="JACHEO010000015">
    <property type="protein sequence ID" value="MBB5348752.1"/>
    <property type="molecule type" value="Genomic_DNA"/>
</dbReference>
<dbReference type="InterPro" id="IPR017896">
    <property type="entry name" value="4Fe4S_Fe-S-bd"/>
</dbReference>
<dbReference type="AlphaFoldDB" id="A0A840USI2"/>
<evidence type="ECO:0000259" key="5">
    <source>
        <dbReference type="PROSITE" id="PS51379"/>
    </source>
</evidence>
<evidence type="ECO:0000313" key="6">
    <source>
        <dbReference type="EMBL" id="MBB5348752.1"/>
    </source>
</evidence>
<reference evidence="6 7" key="1">
    <citation type="submission" date="2020-08" db="EMBL/GenBank/DDBJ databases">
        <title>Genomic Encyclopedia of Type Strains, Phase IV (KMG-IV): sequencing the most valuable type-strain genomes for metagenomic binning, comparative biology and taxonomic classification.</title>
        <authorList>
            <person name="Goeker M."/>
        </authorList>
    </citation>
    <scope>NUCLEOTIDE SEQUENCE [LARGE SCALE GENOMIC DNA]</scope>
    <source>
        <strain evidence="6 7">DSM 28570</strain>
    </source>
</reference>
<keyword evidence="3" id="KW-0408">Iron</keyword>
<comment type="caution">
    <text evidence="6">The sequence shown here is derived from an EMBL/GenBank/DDBJ whole genome shotgun (WGS) entry which is preliminary data.</text>
</comment>
<dbReference type="Proteomes" id="UP000539642">
    <property type="component" value="Unassembled WGS sequence"/>
</dbReference>
<keyword evidence="1" id="KW-0004">4Fe-4S</keyword>